<evidence type="ECO:0000313" key="4">
    <source>
        <dbReference type="Proteomes" id="UP000321126"/>
    </source>
</evidence>
<name>A0A5C7BUV9_SERMA</name>
<organism evidence="3 4">
    <name type="scientific">Serratia marcescens</name>
    <dbReference type="NCBI Taxonomy" id="615"/>
    <lineage>
        <taxon>Bacteria</taxon>
        <taxon>Pseudomonadati</taxon>
        <taxon>Pseudomonadota</taxon>
        <taxon>Gammaproteobacteria</taxon>
        <taxon>Enterobacterales</taxon>
        <taxon>Yersiniaceae</taxon>
        <taxon>Serratia</taxon>
    </lineage>
</organism>
<proteinExistence type="predicted"/>
<gene>
    <name evidence="3" type="ORF">FOT62_23305</name>
</gene>
<accession>A0A5C7BUV9</accession>
<evidence type="ECO:0000259" key="2">
    <source>
        <dbReference type="Pfam" id="PF21821"/>
    </source>
</evidence>
<evidence type="ECO:0000313" key="3">
    <source>
        <dbReference type="EMBL" id="TXE26162.1"/>
    </source>
</evidence>
<feature type="region of interest" description="Disordered" evidence="1">
    <location>
        <begin position="153"/>
        <end position="198"/>
    </location>
</feature>
<dbReference type="Proteomes" id="UP000321126">
    <property type="component" value="Unassembled WGS sequence"/>
</dbReference>
<dbReference type="EMBL" id="VOUQ01000022">
    <property type="protein sequence ID" value="TXE26162.1"/>
    <property type="molecule type" value="Genomic_DNA"/>
</dbReference>
<dbReference type="RefSeq" id="WP_147882729.1">
    <property type="nucleotide sequence ID" value="NZ_VOUQ01000022.1"/>
</dbReference>
<protein>
    <recommendedName>
        <fullName evidence="2">Dit-like phage tail protein N-terminal domain-containing protein</fullName>
    </recommendedName>
</protein>
<reference evidence="3 4" key="1">
    <citation type="submission" date="2019-07" db="EMBL/GenBank/DDBJ databases">
        <title>Serratia strains were isolated from fresh produce.</title>
        <authorList>
            <person name="Cho G.-S."/>
            <person name="Stein M."/>
            <person name="Lee W."/>
            <person name="Suh S.H."/>
            <person name="Franz C.M.A.P."/>
        </authorList>
    </citation>
    <scope>NUCLEOTIDE SEQUENCE [LARGE SCALE GENOMIC DNA]</scope>
    <source>
        <strain evidence="3 4">S16</strain>
    </source>
</reference>
<dbReference type="Pfam" id="PF21821">
    <property type="entry name" value="Dit_like"/>
    <property type="match status" value="1"/>
</dbReference>
<feature type="domain" description="Dit-like phage tail protein N-terminal" evidence="2">
    <location>
        <begin position="21"/>
        <end position="155"/>
    </location>
</feature>
<comment type="caution">
    <text evidence="3">The sequence shown here is derived from an EMBL/GenBank/DDBJ whole genome shotgun (WGS) entry which is preliminary data.</text>
</comment>
<evidence type="ECO:0000256" key="1">
    <source>
        <dbReference type="SAM" id="MobiDB-lite"/>
    </source>
</evidence>
<dbReference type="AlphaFoldDB" id="A0A5C7BUV9"/>
<dbReference type="InterPro" id="IPR048494">
    <property type="entry name" value="Dit-like_N"/>
</dbReference>
<sequence length="198" mass="21358">MDILSVLFSQQRRRIGIIVPSVAISEKHMDATEITEHPVELGTPTSDHAYDRPAEVTMELGFASGGSLIDGVDTTEIFNVSTGLSLGTSPADVYQQLLELKKSKVPFAVTTGKRQYQNMLIRAIEVLTDKTSENVLMTTLTLRELIITETQKVTTTPAENMQSPQDTGGVSNTGLKNPTTPEKQQSILKSAGGLLGIG</sequence>
<feature type="compositionally biased region" description="Polar residues" evidence="1">
    <location>
        <begin position="153"/>
        <end position="188"/>
    </location>
</feature>